<accession>A0A5D4K7Y9</accession>
<feature type="transmembrane region" description="Helical" evidence="2">
    <location>
        <begin position="6"/>
        <end position="24"/>
    </location>
</feature>
<reference evidence="3 4" key="1">
    <citation type="submission" date="2019-08" db="EMBL/GenBank/DDBJ databases">
        <title>Bacillus genomes from the desert of Cuatro Cienegas, Coahuila.</title>
        <authorList>
            <person name="Olmedo-Alvarez G."/>
        </authorList>
    </citation>
    <scope>NUCLEOTIDE SEQUENCE [LARGE SCALE GENOMIC DNA]</scope>
    <source>
        <strain evidence="3 4">CH40_1T</strain>
    </source>
</reference>
<dbReference type="Proteomes" id="UP000323317">
    <property type="component" value="Unassembled WGS sequence"/>
</dbReference>
<keyword evidence="2" id="KW-0472">Membrane</keyword>
<evidence type="ECO:0000256" key="2">
    <source>
        <dbReference type="SAM" id="Phobius"/>
    </source>
</evidence>
<sequence>MGYTGVLVISIILIVIIILVSVLTTSKAYDYKHTVDPLENNPHLDNDDDPHKSENKQP</sequence>
<name>A0A5D4K7Y9_9BACI</name>
<evidence type="ECO:0000256" key="1">
    <source>
        <dbReference type="SAM" id="MobiDB-lite"/>
    </source>
</evidence>
<feature type="region of interest" description="Disordered" evidence="1">
    <location>
        <begin position="34"/>
        <end position="58"/>
    </location>
</feature>
<dbReference type="AlphaFoldDB" id="A0A5D4K7Y9"/>
<dbReference type="InterPro" id="IPR047753">
    <property type="entry name" value="YtzI-like"/>
</dbReference>
<proteinExistence type="predicted"/>
<evidence type="ECO:0000313" key="3">
    <source>
        <dbReference type="EMBL" id="TYR72855.1"/>
    </source>
</evidence>
<dbReference type="RefSeq" id="WP_148948679.1">
    <property type="nucleotide sequence ID" value="NZ_VTEH01000025.1"/>
</dbReference>
<keyword evidence="2" id="KW-0812">Transmembrane</keyword>
<gene>
    <name evidence="3" type="primary">ytzI</name>
    <name evidence="3" type="ORF">FZC79_21255</name>
</gene>
<dbReference type="NCBIfam" id="NF033232">
    <property type="entry name" value="small_YtzI"/>
    <property type="match status" value="1"/>
</dbReference>
<protein>
    <submittedName>
        <fullName evidence="3">YtzI protein</fullName>
    </submittedName>
</protein>
<organism evidence="3 4">
    <name type="scientific">Rossellomorea vietnamensis</name>
    <dbReference type="NCBI Taxonomy" id="218284"/>
    <lineage>
        <taxon>Bacteria</taxon>
        <taxon>Bacillati</taxon>
        <taxon>Bacillota</taxon>
        <taxon>Bacilli</taxon>
        <taxon>Bacillales</taxon>
        <taxon>Bacillaceae</taxon>
        <taxon>Rossellomorea</taxon>
    </lineage>
</organism>
<comment type="caution">
    <text evidence="3">The sequence shown here is derived from an EMBL/GenBank/DDBJ whole genome shotgun (WGS) entry which is preliminary data.</text>
</comment>
<evidence type="ECO:0000313" key="4">
    <source>
        <dbReference type="Proteomes" id="UP000323317"/>
    </source>
</evidence>
<keyword evidence="2" id="KW-1133">Transmembrane helix</keyword>
<dbReference type="EMBL" id="VTEH01000025">
    <property type="protein sequence ID" value="TYR72855.1"/>
    <property type="molecule type" value="Genomic_DNA"/>
</dbReference>